<evidence type="ECO:0000313" key="4">
    <source>
        <dbReference type="Proteomes" id="UP000294823"/>
    </source>
</evidence>
<dbReference type="Proteomes" id="UP000294823">
    <property type="component" value="Unassembled WGS sequence"/>
</dbReference>
<keyword evidence="4" id="KW-1185">Reference proteome</keyword>
<keyword evidence="1" id="KW-0233">DNA recombination</keyword>
<accession>A0ABY2D8S6</accession>
<protein>
    <recommendedName>
        <fullName evidence="2">Tyr recombinase domain-containing protein</fullName>
    </recommendedName>
</protein>
<sequence>MNLGSVWNGWGLGEPVKYADDTPGDLVRAAQRKNEKHKIKKSVIERVYLIDPRLVNGVKGIQVVDSKIEDLIDWIAKEHSGAAHKIAHNFLSRGLDKGCRDLGWDVSVPSPIVTKAREENPFTIKSYKLLSEYDELMDKHEKAGLAQSTEFRSPGWAFGRFAFCLITEGALLNKYWIKKLSEAVSNGVGVLDEKIYLTLEGSITEKHKNSLTALESSLNNEPKNDQKIYRRLFPGPTSSLALLSYYKKMSGTHHLNKSVYQCLQEYVQDLDKRISMSQEKLLETLISYGVAAASHTLPGYLVHYSKSKNVSISLDPSGWHRLMTGKIDSSLEKKGDDDSTEPFYNPGISIGKKSLHTGAANTDQTQRFTELYDLLKTDSYAGSSGRKYVKDNIHNFLSSSHLNSPIIQAIGHWTYHLLINGSVQKSKISISTIKNYIGKSGINGRLLTSLASQHEDLSSLGHEEWANIYENILSKSSSDHNYNIKSWSLSQFHEFLMEKFEDIPPLEIGSSARQETRVDNNIITPAEYKRSLDIIVKSDQAFRFKEIQHIALILGYRCGLRRGEIRNLKIADVNQNLSETMSNMESWIHNGKSESATRRIPMDPFLSKNEMERVVYWLDKRHSETGYKALGKELFLCLPGQDLRPLSDMELFLPITKALKIASGMPNARFHHLRHSSVTFAHAHIDNPGNGRPLPKKFVTDDNGECAIPYYHHDLSSALGMAKSKQTCRGRIWLISSYHGHISPAETLRSYSHLTDLILGNHLWESDDLALPQDQQAALLGLSRESLPVWRSRKKIKGETTSKELIAGLGKEVWRPYLEPPPEGHWETFTLTKVNNIATPMIKLISPLFVYRILASIEREEAIGKSLRQSVLAIAYRFQMPDIVIDQWVIKASSLMEMTTSRRNGRQRYGKQRVKNPLTGDKIIRAYLPEIKRCLAPPRSPEHQKESNTFFHKIIEWYLEDPEQCYDSLEIFHSAIQRSAGQVNFRDKRHLGPALKMCEKLQIMSYAKLFVEIPSGANPAEAQAYWSQLLEIKRSQVKCMIRENDQPTRDPNGLANLRLYYEKSQEEFKYTLWPCLRFSIFTAGVVIESDLLEKMTSDQSV</sequence>
<evidence type="ECO:0000256" key="1">
    <source>
        <dbReference type="ARBA" id="ARBA00023172"/>
    </source>
</evidence>
<dbReference type="RefSeq" id="WP_132043881.1">
    <property type="nucleotide sequence ID" value="NZ_SLTR01000014.1"/>
</dbReference>
<dbReference type="Pfam" id="PF00589">
    <property type="entry name" value="Phage_integrase"/>
    <property type="match status" value="1"/>
</dbReference>
<dbReference type="InterPro" id="IPR013762">
    <property type="entry name" value="Integrase-like_cat_sf"/>
</dbReference>
<name>A0ABY2D8S6_9GAMM</name>
<reference evidence="3 4" key="1">
    <citation type="submission" date="2019-03" db="EMBL/GenBank/DDBJ databases">
        <title>Halomonas marinisediminis sp. nov., a moderately halophilic bacterium isolated from the Bohai Gulf.</title>
        <authorList>
            <person name="Ji X."/>
        </authorList>
    </citation>
    <scope>NUCLEOTIDE SEQUENCE [LARGE SCALE GENOMIC DNA]</scope>
    <source>
        <strain evidence="3 4">204</strain>
    </source>
</reference>
<gene>
    <name evidence="3" type="ORF">E0702_11255</name>
</gene>
<evidence type="ECO:0000313" key="3">
    <source>
        <dbReference type="EMBL" id="TDB01980.1"/>
    </source>
</evidence>
<dbReference type="SUPFAM" id="SSF56349">
    <property type="entry name" value="DNA breaking-rejoining enzymes"/>
    <property type="match status" value="1"/>
</dbReference>
<dbReference type="InterPro" id="IPR011010">
    <property type="entry name" value="DNA_brk_join_enz"/>
</dbReference>
<proteinExistence type="predicted"/>
<organism evidence="3 4">
    <name type="scientific">Halomonas marinisediminis</name>
    <dbReference type="NCBI Taxonomy" id="2546095"/>
    <lineage>
        <taxon>Bacteria</taxon>
        <taxon>Pseudomonadati</taxon>
        <taxon>Pseudomonadota</taxon>
        <taxon>Gammaproteobacteria</taxon>
        <taxon>Oceanospirillales</taxon>
        <taxon>Halomonadaceae</taxon>
        <taxon>Halomonas</taxon>
    </lineage>
</organism>
<dbReference type="PROSITE" id="PS51898">
    <property type="entry name" value="TYR_RECOMBINASE"/>
    <property type="match status" value="1"/>
</dbReference>
<dbReference type="InterPro" id="IPR002104">
    <property type="entry name" value="Integrase_catalytic"/>
</dbReference>
<dbReference type="Gene3D" id="1.10.443.10">
    <property type="entry name" value="Intergrase catalytic core"/>
    <property type="match status" value="1"/>
</dbReference>
<feature type="domain" description="Tyr recombinase" evidence="2">
    <location>
        <begin position="518"/>
        <end position="726"/>
    </location>
</feature>
<evidence type="ECO:0000259" key="2">
    <source>
        <dbReference type="PROSITE" id="PS51898"/>
    </source>
</evidence>
<comment type="caution">
    <text evidence="3">The sequence shown here is derived from an EMBL/GenBank/DDBJ whole genome shotgun (WGS) entry which is preliminary data.</text>
</comment>
<dbReference type="EMBL" id="SLTR01000014">
    <property type="protein sequence ID" value="TDB01980.1"/>
    <property type="molecule type" value="Genomic_DNA"/>
</dbReference>